<reference evidence="2 3" key="1">
    <citation type="journal article" date="2014" name="Acta Crystallogr. D">
        <title>Structure-based characterization and antifreeze properties of a hyperactive ice-binding protein from the Antarctic bacterium Flavobacterium frigoris PS1.</title>
        <authorList>
            <person name="Do H."/>
            <person name="Kim S.J."/>
            <person name="Kim H.J."/>
            <person name="Lee J.H."/>
        </authorList>
    </citation>
    <scope>NUCLEOTIDE SEQUENCE [LARGE SCALE GENOMIC DNA]</scope>
    <source>
        <strain evidence="2 3">PS1</strain>
    </source>
</reference>
<name>H7FPN5_FLAFP</name>
<dbReference type="EMBL" id="AHKF01000015">
    <property type="protein sequence ID" value="EIA09239.1"/>
    <property type="molecule type" value="Genomic_DNA"/>
</dbReference>
<accession>H7FPN5</accession>
<gene>
    <name evidence="2" type="ORF">HJ01_01145</name>
</gene>
<dbReference type="STRING" id="1086011.HJ01_01145"/>
<evidence type="ECO:0000313" key="2">
    <source>
        <dbReference type="EMBL" id="EIA09239.1"/>
    </source>
</evidence>
<evidence type="ECO:0008006" key="4">
    <source>
        <dbReference type="Google" id="ProtNLM"/>
    </source>
</evidence>
<dbReference type="Proteomes" id="UP000005566">
    <property type="component" value="Unassembled WGS sequence"/>
</dbReference>
<dbReference type="RefSeq" id="WP_007137322.1">
    <property type="nucleotide sequence ID" value="NZ_AHKF01000015.1"/>
</dbReference>
<dbReference type="OrthoDB" id="1099258at2"/>
<dbReference type="Gene3D" id="3.10.450.360">
    <property type="match status" value="1"/>
</dbReference>
<keyword evidence="3" id="KW-1185">Reference proteome</keyword>
<dbReference type="AlphaFoldDB" id="H7FPN5"/>
<dbReference type="eggNOG" id="ENOG5032Y3T">
    <property type="taxonomic scope" value="Bacteria"/>
</dbReference>
<sequence>MKKLVLSVAVLLGSLSTFASNTIAPTVVSVNEIVMQDEYTEIGVDALPAAVKASIESAMPGAVVEKAYINEKKEYKLEVKVADQSTTIFTDANGAIVKK</sequence>
<dbReference type="PATRIC" id="fig|1086011.3.peg.1119"/>
<evidence type="ECO:0000256" key="1">
    <source>
        <dbReference type="SAM" id="SignalP"/>
    </source>
</evidence>
<keyword evidence="1" id="KW-0732">Signal</keyword>
<protein>
    <recommendedName>
        <fullName evidence="4">Beta-lactamase-inhibitor-like PepSY-like domain-containing protein</fullName>
    </recommendedName>
</protein>
<proteinExistence type="predicted"/>
<comment type="caution">
    <text evidence="2">The sequence shown here is derived from an EMBL/GenBank/DDBJ whole genome shotgun (WGS) entry which is preliminary data.</text>
</comment>
<feature type="signal peptide" evidence="1">
    <location>
        <begin position="1"/>
        <end position="19"/>
    </location>
</feature>
<feature type="chain" id="PRO_5003610415" description="Beta-lactamase-inhibitor-like PepSY-like domain-containing protein" evidence="1">
    <location>
        <begin position="20"/>
        <end position="99"/>
    </location>
</feature>
<dbReference type="SUPFAM" id="SSF160574">
    <property type="entry name" value="BT0923-like"/>
    <property type="match status" value="1"/>
</dbReference>
<organism evidence="2 3">
    <name type="scientific">Flavobacterium frigoris (strain PS1)</name>
    <dbReference type="NCBI Taxonomy" id="1086011"/>
    <lineage>
        <taxon>Bacteria</taxon>
        <taxon>Pseudomonadati</taxon>
        <taxon>Bacteroidota</taxon>
        <taxon>Flavobacteriia</taxon>
        <taxon>Flavobacteriales</taxon>
        <taxon>Flavobacteriaceae</taxon>
        <taxon>Flavobacterium</taxon>
    </lineage>
</organism>
<evidence type="ECO:0000313" key="3">
    <source>
        <dbReference type="Proteomes" id="UP000005566"/>
    </source>
</evidence>